<dbReference type="Pfam" id="PF05235">
    <property type="entry name" value="CHAD"/>
    <property type="match status" value="1"/>
</dbReference>
<proteinExistence type="predicted"/>
<evidence type="ECO:0000313" key="4">
    <source>
        <dbReference type="Proteomes" id="UP001321492"/>
    </source>
</evidence>
<dbReference type="EMBL" id="JASJEV010000001">
    <property type="protein sequence ID" value="MDJ1157070.1"/>
    <property type="molecule type" value="Genomic_DNA"/>
</dbReference>
<sequence length="532" mass="58350">MALKTRARGAAAADRHEGLGEVAQVASSEIELKLLASKADLAVLREVPSVARNARDAEATRRLNSVYYDTPDCALFRNGLTLRVRRIGRRYVQTLKSTAVAGQPLVRGEWEAPLDGAMPDLARLPAPQAMACREVIAGAALAPTVTTKVRRRTRTVAYAGSLIEVAFDEGMVEANGRREGLYELELELKAGEAAALYGLGLDLLERAPLRLSTLSKAHRGYAMVLDRPPAWAKAASPAITAGESMESAFAALLGACHHHLVANHAAAEDGRDPEGVHQMRVALRRLRTLLSLFRKALPSPDIAPLAAEAKWLTRVLAPARNWDVFIADLLPAPAAACGFDLSDLRVAAERHRAQGRAAVAEALADVRYTRFVLSLGSWIEHRGWRNGLPGEAIALLSEPCTGPAADILARQHRRVLKRGAHFGRMTPEERHELRLALKKLRYAADFFAPLYANQRKTKPYLSALSRLQDVMGRYNDAATTRELLGGIGSESMSPQFHEAIGAVVGWHMHEAAACERKLRRRWRGFRDIPTFW</sequence>
<dbReference type="Proteomes" id="UP001321492">
    <property type="component" value="Unassembled WGS sequence"/>
</dbReference>
<reference evidence="3 4" key="1">
    <citation type="submission" date="2023-05" db="EMBL/GenBank/DDBJ databases">
        <title>Chelatococcus sp. nov., a moderately thermophilic bacterium isolated from hot spring microbial mat.</title>
        <authorList>
            <person name="Hu C.-J."/>
            <person name="Li W.-J."/>
        </authorList>
    </citation>
    <scope>NUCLEOTIDE SEQUENCE [LARGE SCALE GENOMIC DNA]</scope>
    <source>
        <strain evidence="3 4">SYSU G07232</strain>
    </source>
</reference>
<dbReference type="InterPro" id="IPR038186">
    <property type="entry name" value="CHAD_dom_sf"/>
</dbReference>
<dbReference type="InterPro" id="IPR023577">
    <property type="entry name" value="CYTH_domain"/>
</dbReference>
<accession>A0ABT7ACH1</accession>
<dbReference type="InterPro" id="IPR033469">
    <property type="entry name" value="CYTH-like_dom_sf"/>
</dbReference>
<dbReference type="SUPFAM" id="SSF55154">
    <property type="entry name" value="CYTH-like phosphatases"/>
    <property type="match status" value="1"/>
</dbReference>
<dbReference type="PROSITE" id="PS51707">
    <property type="entry name" value="CYTH"/>
    <property type="match status" value="1"/>
</dbReference>
<dbReference type="SMART" id="SM00880">
    <property type="entry name" value="CHAD"/>
    <property type="match status" value="1"/>
</dbReference>
<dbReference type="Gene3D" id="1.40.20.10">
    <property type="entry name" value="CHAD domain"/>
    <property type="match status" value="1"/>
</dbReference>
<evidence type="ECO:0000259" key="1">
    <source>
        <dbReference type="PROSITE" id="PS51707"/>
    </source>
</evidence>
<dbReference type="CDD" id="cd07756">
    <property type="entry name" value="CYTH-like_Pase_CHAD"/>
    <property type="match status" value="1"/>
</dbReference>
<dbReference type="Pfam" id="PF01928">
    <property type="entry name" value="CYTH"/>
    <property type="match status" value="1"/>
</dbReference>
<dbReference type="SMART" id="SM01118">
    <property type="entry name" value="CYTH"/>
    <property type="match status" value="1"/>
</dbReference>
<feature type="domain" description="CYTH" evidence="1">
    <location>
        <begin position="27"/>
        <end position="227"/>
    </location>
</feature>
<comment type="caution">
    <text evidence="3">The sequence shown here is derived from an EMBL/GenBank/DDBJ whole genome shotgun (WGS) entry which is preliminary data.</text>
</comment>
<gene>
    <name evidence="3" type="ORF">QNA08_02310</name>
</gene>
<evidence type="ECO:0000259" key="2">
    <source>
        <dbReference type="PROSITE" id="PS51708"/>
    </source>
</evidence>
<keyword evidence="4" id="KW-1185">Reference proteome</keyword>
<dbReference type="InterPro" id="IPR007899">
    <property type="entry name" value="CHAD_dom"/>
</dbReference>
<feature type="domain" description="CHAD" evidence="2">
    <location>
        <begin position="242"/>
        <end position="532"/>
    </location>
</feature>
<dbReference type="PANTHER" id="PTHR39569:SF1">
    <property type="entry name" value="INORGANIC TRIPHOSPHATASE"/>
    <property type="match status" value="1"/>
</dbReference>
<organism evidence="3 4">
    <name type="scientific">Chelatococcus albus</name>
    <dbReference type="NCBI Taxonomy" id="3047466"/>
    <lineage>
        <taxon>Bacteria</taxon>
        <taxon>Pseudomonadati</taxon>
        <taxon>Pseudomonadota</taxon>
        <taxon>Alphaproteobacteria</taxon>
        <taxon>Hyphomicrobiales</taxon>
        <taxon>Chelatococcaceae</taxon>
        <taxon>Chelatococcus</taxon>
    </lineage>
</organism>
<evidence type="ECO:0000313" key="3">
    <source>
        <dbReference type="EMBL" id="MDJ1157070.1"/>
    </source>
</evidence>
<dbReference type="Gene3D" id="2.40.320.10">
    <property type="entry name" value="Hypothetical Protein Pfu-838710-001"/>
    <property type="match status" value="1"/>
</dbReference>
<name>A0ABT7ACH1_9HYPH</name>
<dbReference type="PROSITE" id="PS51708">
    <property type="entry name" value="CHAD"/>
    <property type="match status" value="1"/>
</dbReference>
<dbReference type="PANTHER" id="PTHR39569">
    <property type="entry name" value="INORGANIC TRIPHOSPHATASE"/>
    <property type="match status" value="1"/>
</dbReference>
<protein>
    <submittedName>
        <fullName evidence="3">CHAD domain-containing protein</fullName>
    </submittedName>
</protein>
<dbReference type="RefSeq" id="WP_283739046.1">
    <property type="nucleotide sequence ID" value="NZ_JASJEV010000001.1"/>
</dbReference>
<dbReference type="InterPro" id="IPR039013">
    <property type="entry name" value="YgiF"/>
</dbReference>